<dbReference type="Pfam" id="PF07859">
    <property type="entry name" value="Abhydrolase_3"/>
    <property type="match status" value="1"/>
</dbReference>
<evidence type="ECO:0000259" key="2">
    <source>
        <dbReference type="Pfam" id="PF07859"/>
    </source>
</evidence>
<dbReference type="SUPFAM" id="SSF53474">
    <property type="entry name" value="alpha/beta-Hydrolases"/>
    <property type="match status" value="1"/>
</dbReference>
<protein>
    <submittedName>
        <fullName evidence="3">Arylacetamide deacetylase, putative</fullName>
    </submittedName>
</protein>
<keyword evidence="4" id="KW-1185">Reference proteome</keyword>
<dbReference type="eggNOG" id="KOG1515">
    <property type="taxonomic scope" value="Eukaryota"/>
</dbReference>
<dbReference type="EMBL" id="EQ973917">
    <property type="protein sequence ID" value="EEF38949.1"/>
    <property type="molecule type" value="Genomic_DNA"/>
</dbReference>
<reference evidence="4" key="1">
    <citation type="journal article" date="2010" name="Nat. Biotechnol.">
        <title>Draft genome sequence of the oilseed species Ricinus communis.</title>
        <authorList>
            <person name="Chan A.P."/>
            <person name="Crabtree J."/>
            <person name="Zhao Q."/>
            <person name="Lorenzi H."/>
            <person name="Orvis J."/>
            <person name="Puiu D."/>
            <person name="Melake-Berhan A."/>
            <person name="Jones K.M."/>
            <person name="Redman J."/>
            <person name="Chen G."/>
            <person name="Cahoon E.B."/>
            <person name="Gedil M."/>
            <person name="Stanke M."/>
            <person name="Haas B.J."/>
            <person name="Wortman J.R."/>
            <person name="Fraser-Liggett C.M."/>
            <person name="Ravel J."/>
            <person name="Rabinowicz P.D."/>
        </authorList>
    </citation>
    <scope>NUCLEOTIDE SEQUENCE [LARGE SCALE GENOMIC DNA]</scope>
    <source>
        <strain evidence="4">cv. Hale</strain>
    </source>
</reference>
<dbReference type="GO" id="GO:0052689">
    <property type="term" value="F:carboxylic ester hydrolase activity"/>
    <property type="evidence" value="ECO:0000318"/>
    <property type="project" value="GO_Central"/>
</dbReference>
<name>B9SBX1_RICCO</name>
<dbReference type="AlphaFoldDB" id="B9SBX1"/>
<accession>B9SBX1</accession>
<organism evidence="3 4">
    <name type="scientific">Ricinus communis</name>
    <name type="common">Castor bean</name>
    <dbReference type="NCBI Taxonomy" id="3988"/>
    <lineage>
        <taxon>Eukaryota</taxon>
        <taxon>Viridiplantae</taxon>
        <taxon>Streptophyta</taxon>
        <taxon>Embryophyta</taxon>
        <taxon>Tracheophyta</taxon>
        <taxon>Spermatophyta</taxon>
        <taxon>Magnoliopsida</taxon>
        <taxon>eudicotyledons</taxon>
        <taxon>Gunneridae</taxon>
        <taxon>Pentapetalae</taxon>
        <taxon>rosids</taxon>
        <taxon>fabids</taxon>
        <taxon>Malpighiales</taxon>
        <taxon>Euphorbiaceae</taxon>
        <taxon>Acalyphoideae</taxon>
        <taxon>Acalypheae</taxon>
        <taxon>Ricinus</taxon>
    </lineage>
</organism>
<dbReference type="InterPro" id="IPR013094">
    <property type="entry name" value="AB_hydrolase_3"/>
</dbReference>
<evidence type="ECO:0000313" key="3">
    <source>
        <dbReference type="EMBL" id="EEF38949.1"/>
    </source>
</evidence>
<dbReference type="Gene3D" id="3.40.50.1820">
    <property type="entry name" value="alpha/beta hydrolase"/>
    <property type="match status" value="1"/>
</dbReference>
<dbReference type="Proteomes" id="UP000008311">
    <property type="component" value="Unassembled WGS sequence"/>
</dbReference>
<sequence length="338" mass="38444">MAERNQQWPDNIPWNVKLFIHALSFGLDITRRSDGIVNRCLMSFFDIKASPSKKPIKGVMSADITVDKARNLWFRLYTPTTITTDDGLPVIFFFHGGGFAYMSANSKPYNDFCYQLARELSAIIISVSYRLAPEHRCPTQYEDCFDTMRFIDSTGIEQISSIANLKQCFIAGDSAGGNLVHHVAVKASEYEFSNIKLIGNIVIQSFFGGEERTESELRLTRAPFVTMERADWMWKVFLPEGSNRDHWAANVFGPNSLVDISGVKFPATIVFVGGFDPLQDWQKRYYEALKKFGKEAYLVEYPNAFHTFYAYPEVAEASLFLKEVKNFMQKQSAIATNI</sequence>
<evidence type="ECO:0000313" key="4">
    <source>
        <dbReference type="Proteomes" id="UP000008311"/>
    </source>
</evidence>
<dbReference type="PANTHER" id="PTHR23024">
    <property type="entry name" value="ARYLACETAMIDE DEACETYLASE"/>
    <property type="match status" value="1"/>
</dbReference>
<feature type="domain" description="Alpha/beta hydrolase fold-3" evidence="2">
    <location>
        <begin position="91"/>
        <end position="309"/>
    </location>
</feature>
<evidence type="ECO:0000256" key="1">
    <source>
        <dbReference type="ARBA" id="ARBA00010515"/>
    </source>
</evidence>
<dbReference type="PANTHER" id="PTHR23024:SF24">
    <property type="entry name" value="ALPHA_BETA HYDROLASE FOLD-3 DOMAIN-CONTAINING PROTEIN"/>
    <property type="match status" value="1"/>
</dbReference>
<dbReference type="GO" id="GO:0009860">
    <property type="term" value="P:pollen tube growth"/>
    <property type="evidence" value="ECO:0000318"/>
    <property type="project" value="GO_Central"/>
</dbReference>
<dbReference type="InParanoid" id="B9SBX1"/>
<comment type="similarity">
    <text evidence="1">Belongs to the 'GDXG' lipolytic enzyme family.</text>
</comment>
<proteinExistence type="inferred from homology"/>
<dbReference type="InterPro" id="IPR029058">
    <property type="entry name" value="AB_hydrolase_fold"/>
</dbReference>
<dbReference type="InterPro" id="IPR050466">
    <property type="entry name" value="Carboxylest/Gibb_receptor"/>
</dbReference>
<gene>
    <name evidence="3" type="ORF">RCOM_1045410</name>
</gene>